<dbReference type="Pfam" id="PF19914">
    <property type="entry name" value="WEF-hand"/>
    <property type="match status" value="2"/>
</dbReference>
<dbReference type="GO" id="GO:0030968">
    <property type="term" value="P:endoplasmic reticulum unfolded protein response"/>
    <property type="evidence" value="ECO:0007669"/>
    <property type="project" value="TreeGrafter"/>
</dbReference>
<keyword evidence="1" id="KW-0472">Membrane</keyword>
<feature type="transmembrane region" description="Helical" evidence="1">
    <location>
        <begin position="911"/>
        <end position="938"/>
    </location>
</feature>
<dbReference type="GO" id="GO:0005789">
    <property type="term" value="C:endoplasmic reticulum membrane"/>
    <property type="evidence" value="ECO:0007669"/>
    <property type="project" value="TreeGrafter"/>
</dbReference>
<evidence type="ECO:0000259" key="2">
    <source>
        <dbReference type="Pfam" id="PF19913"/>
    </source>
</evidence>
<dbReference type="Pfam" id="PF19913">
    <property type="entry name" value="WCOB"/>
    <property type="match status" value="1"/>
</dbReference>
<dbReference type="Pfam" id="PF20023">
    <property type="entry name" value="WSLR"/>
    <property type="match status" value="2"/>
</dbReference>
<keyword evidence="1" id="KW-1133">Transmembrane helix</keyword>
<dbReference type="EnsemblMetazoa" id="LLOJ005294-RA">
    <property type="protein sequence ID" value="LLOJ005294-PA"/>
    <property type="gene ID" value="LLOJ005294"/>
</dbReference>
<accession>A0A1B0CL07</accession>
<feature type="transmembrane region" description="Helical" evidence="1">
    <location>
        <begin position="279"/>
        <end position="296"/>
    </location>
</feature>
<feature type="transmembrane region" description="Helical" evidence="1">
    <location>
        <begin position="366"/>
        <end position="383"/>
    </location>
</feature>
<evidence type="ECO:0000259" key="3">
    <source>
        <dbReference type="Pfam" id="PF19914"/>
    </source>
</evidence>
<organism evidence="5 6">
    <name type="scientific">Lutzomyia longipalpis</name>
    <name type="common">Sand fly</name>
    <dbReference type="NCBI Taxonomy" id="7200"/>
    <lineage>
        <taxon>Eukaryota</taxon>
        <taxon>Metazoa</taxon>
        <taxon>Ecdysozoa</taxon>
        <taxon>Arthropoda</taxon>
        <taxon>Hexapoda</taxon>
        <taxon>Insecta</taxon>
        <taxon>Pterygota</taxon>
        <taxon>Neoptera</taxon>
        <taxon>Endopterygota</taxon>
        <taxon>Diptera</taxon>
        <taxon>Nematocera</taxon>
        <taxon>Psychodoidea</taxon>
        <taxon>Psychodidae</taxon>
        <taxon>Lutzomyia</taxon>
        <taxon>Lutzomyia</taxon>
    </lineage>
</organism>
<feature type="domain" description="Wolframin OB-fold" evidence="2">
    <location>
        <begin position="1190"/>
        <end position="1307"/>
    </location>
</feature>
<dbReference type="EMBL" id="AJWK01016822">
    <property type="status" value="NOT_ANNOTATED_CDS"/>
    <property type="molecule type" value="Genomic_DNA"/>
</dbReference>
<dbReference type="InterPro" id="IPR026209">
    <property type="entry name" value="Wolframin_fam"/>
</dbReference>
<feature type="transmembrane region" description="Helical" evidence="1">
    <location>
        <begin position="985"/>
        <end position="1009"/>
    </location>
</feature>
<dbReference type="InterPro" id="IPR045460">
    <property type="entry name" value="Wolframin_EF-hand"/>
</dbReference>
<sequence>MATWTRNEPQKSSTRKKWNLENKQSLNNLKYQIAEDGCSEIQYDMATKLLAENSDVDNEVKGVYWLTRAAKEGHEGALALLKECFETGRGISASNECEVQACLSMSRAERAARKAAREVFVCLSKGEEYITAAQLEQKMREIYRIQKNRRRRGAQENLENGVSASPQLYRRRVLNGDEELFTEANLLSAAGQYSHGHLPNMMRDLTVTAPHPHSLDHVPLLYRPIVHPLLFWTLIYHRLIKLLARLPECDYNVKIPILLFAYLLFSNDSVSLATFVPTFAYYLSILIMVVATFKVLKAKHDYVDFRIWSGLFLRYGDESLETENTEAQFLRNNLKPFMYFFGALITNLMLTPIVSDQWIPHSEMTVVAFVLTFITLFAFMYSTSSFMPDYLILISFGVNILAKHPYEMDSVVNLGWRFLDMQAPAYQSFVIGNGIEFCLNCRALLYLIIPLLLIQIAARENWRGIYKFLIPHCVTLSWLQICISSSQFSTMFGLVRATLGLAGVFLFLPLFGIATLLLPVFTLVDTFIATTPTIKLSVIALIAIVKGVYWLTRAAKEGHEGALALLKECFETGRGISASNECEVQACLSMSRAERAARKAAREVFVCLSKGEEYITAAQLEQKMREIYRIQKNRRRRGAQENLENGVSASPQLYRRRVLNGDEELFTEANLLSAAGQYSHGHLPNMMRDLTVTAPHPHSLDHVPLLYRPIVHPLLFWTLIYHRLIKLLARLPECDYNVKIPILLFAYLLFSNDSVSLATFVPTFAYYLSILIMVVATFKVLKAKHDYVDFRIWSGLFLRYGDESLETENTEAQFLRNNLKPFMYFFGALITNLMLTPIVSDQWIPHSEMTVVAFVLTFITLFAFMYSTSSFMPDYLILISFGVNILAKHPYEMDSVVNLGWRFLDMQAPAYQSFVIGNGIEFCLNCRALLYLIIPLLLIQIAARENWRGIYKFLIPHCVTLSWLQICISSSQFSTMFGLVRATLGLAGVFLFLPLFGIATLLLPVFTLVDTFIATTPTIKLSVIALIAIVILIACSFLATNPTTQNPLVSPPISVPRNEDSLFSPLIETLNPIEAPPDFTERSFGMSWDVFYRYCHNPAWEHVSKVHSRIRCSALNGVTVKWDGSVKEVDLGRIRNTREMLLKYVKPKILRDALVCYFGEETAVRCGAGEDCEEMKEFIESNAKCNLGKFNTYDYQITVRMSSGVFKAPTEISLMADHDFGNFTMRLNQSDRIWFVGELSLLREAEKKVSDVRIDVKAMGCLSCSDKELSFIRARGSDYRWETFSQSFVKCGKYVLNIIFNPLLTFK</sequence>
<evidence type="ECO:0000313" key="6">
    <source>
        <dbReference type="Proteomes" id="UP000092461"/>
    </source>
</evidence>
<dbReference type="PANTHER" id="PTHR13098:SF3">
    <property type="entry name" value="WOLFRAMIN"/>
    <property type="match status" value="1"/>
</dbReference>
<reference evidence="5" key="1">
    <citation type="submission" date="2020-05" db="UniProtKB">
        <authorList>
            <consortium name="EnsemblMetazoa"/>
        </authorList>
    </citation>
    <scope>IDENTIFICATION</scope>
    <source>
        <strain evidence="5">Jacobina</strain>
    </source>
</reference>
<dbReference type="VEuPathDB" id="VectorBase:LLOJ005294"/>
<dbReference type="Pfam" id="PF20053">
    <property type="entry name" value="WC-rich"/>
    <property type="match status" value="1"/>
</dbReference>
<dbReference type="PANTHER" id="PTHR13098">
    <property type="entry name" value="WOLFRAMIN"/>
    <property type="match status" value="1"/>
</dbReference>
<dbReference type="InterPro" id="IPR045458">
    <property type="entry name" value="Wolframin_Sel1-like_rpt"/>
</dbReference>
<proteinExistence type="predicted"/>
<evidence type="ECO:0000256" key="1">
    <source>
        <dbReference type="SAM" id="Phobius"/>
    </source>
</evidence>
<feature type="transmembrane region" description="Helical" evidence="1">
    <location>
        <begin position="337"/>
        <end position="354"/>
    </location>
</feature>
<dbReference type="EMBL" id="AJWK01016823">
    <property type="status" value="NOT_ANNOTATED_CDS"/>
    <property type="molecule type" value="Genomic_DNA"/>
</dbReference>
<dbReference type="EMBL" id="AJWK01016824">
    <property type="status" value="NOT_ANNOTATED_CDS"/>
    <property type="molecule type" value="Genomic_DNA"/>
</dbReference>
<keyword evidence="6" id="KW-1185">Reference proteome</keyword>
<dbReference type="Proteomes" id="UP000092461">
    <property type="component" value="Unassembled WGS sequence"/>
</dbReference>
<dbReference type="InterPro" id="IPR011990">
    <property type="entry name" value="TPR-like_helical_dom_sf"/>
</dbReference>
<dbReference type="InterPro" id="IPR045400">
    <property type="entry name" value="Wolframin_Cys-rich"/>
</dbReference>
<feature type="transmembrane region" description="Helical" evidence="1">
    <location>
        <begin position="764"/>
        <end position="781"/>
    </location>
</feature>
<dbReference type="GO" id="GO:0055074">
    <property type="term" value="P:calcium ion homeostasis"/>
    <property type="evidence" value="ECO:0007669"/>
    <property type="project" value="TreeGrafter"/>
</dbReference>
<evidence type="ECO:0000313" key="5">
    <source>
        <dbReference type="EnsemblMetazoa" id="LLOJ005294-PA"/>
    </source>
</evidence>
<feature type="domain" description="Wolframin EF-hand" evidence="3">
    <location>
        <begin position="597"/>
        <end position="679"/>
    </location>
</feature>
<evidence type="ECO:0008006" key="7">
    <source>
        <dbReference type="Google" id="ProtNLM"/>
    </source>
</evidence>
<dbReference type="VEuPathDB" id="VectorBase:LLONM1_001797"/>
<feature type="transmembrane region" description="Helical" evidence="1">
    <location>
        <begin position="822"/>
        <end position="839"/>
    </location>
</feature>
<feature type="domain" description="Wolframin EF-hand" evidence="3">
    <location>
        <begin position="112"/>
        <end position="194"/>
    </location>
</feature>
<dbReference type="Gene3D" id="1.25.40.10">
    <property type="entry name" value="Tetratricopeptide repeat domain"/>
    <property type="match status" value="1"/>
</dbReference>
<dbReference type="InterPro" id="IPR045461">
    <property type="entry name" value="Wolframin_OB_fold"/>
</dbReference>
<name>A0A1B0CL07_LUTLO</name>
<feature type="transmembrane region" description="Helical" evidence="1">
    <location>
        <begin position="851"/>
        <end position="868"/>
    </location>
</feature>
<feature type="domain" description="Wolframin cysteine-rich" evidence="4">
    <location>
        <begin position="1088"/>
        <end position="1186"/>
    </location>
</feature>
<evidence type="ECO:0000259" key="4">
    <source>
        <dbReference type="Pfam" id="PF20053"/>
    </source>
</evidence>
<dbReference type="PRINTS" id="PR02060">
    <property type="entry name" value="WOLFFAMILY"/>
</dbReference>
<feature type="transmembrane region" description="Helical" evidence="1">
    <location>
        <begin position="533"/>
        <end position="551"/>
    </location>
</feature>
<feature type="transmembrane region" description="Helical" evidence="1">
    <location>
        <begin position="1021"/>
        <end position="1039"/>
    </location>
</feature>
<feature type="transmembrane region" description="Helical" evidence="1">
    <location>
        <begin position="498"/>
        <end position="521"/>
    </location>
</feature>
<dbReference type="EMBL" id="AJWK01016825">
    <property type="status" value="NOT_ANNOTATED_CDS"/>
    <property type="molecule type" value="Genomic_DNA"/>
</dbReference>
<protein>
    <recommendedName>
        <fullName evidence="7">Wolframin</fullName>
    </recommendedName>
</protein>
<feature type="transmembrane region" description="Helical" evidence="1">
    <location>
        <begin position="736"/>
        <end position="752"/>
    </location>
</feature>
<keyword evidence="1" id="KW-0812">Transmembrane</keyword>